<proteinExistence type="inferred from homology"/>
<keyword evidence="3" id="KW-0963">Cytoplasm</keyword>
<dbReference type="PANTHER" id="PTHR12626:SF0">
    <property type="entry name" value="PROGRAMMED CELL DEATH PROTEIN 4"/>
    <property type="match status" value="1"/>
</dbReference>
<evidence type="ECO:0000259" key="7">
    <source>
        <dbReference type="PROSITE" id="PS51366"/>
    </source>
</evidence>
<feature type="compositionally biased region" description="Polar residues" evidence="6">
    <location>
        <begin position="1"/>
        <end position="25"/>
    </location>
</feature>
<dbReference type="AlphaFoldDB" id="A0AA85J2N1"/>
<keyword evidence="4" id="KW-0677">Repeat</keyword>
<dbReference type="PANTHER" id="PTHR12626">
    <property type="entry name" value="PROGRAMMED CELL DEATH 4"/>
    <property type="match status" value="1"/>
</dbReference>
<comment type="similarity">
    <text evidence="2">Belongs to the PDCD4 family.</text>
</comment>
<dbReference type="GO" id="GO:0005737">
    <property type="term" value="C:cytoplasm"/>
    <property type="evidence" value="ECO:0007669"/>
    <property type="project" value="UniProtKB-SubCell"/>
</dbReference>
<protein>
    <recommendedName>
        <fullName evidence="7">MI domain-containing protein</fullName>
    </recommendedName>
</protein>
<dbReference type="Proteomes" id="UP000050795">
    <property type="component" value="Unassembled WGS sequence"/>
</dbReference>
<dbReference type="InterPro" id="IPR016024">
    <property type="entry name" value="ARM-type_fold"/>
</dbReference>
<dbReference type="InterPro" id="IPR039778">
    <property type="entry name" value="PDCD4"/>
</dbReference>
<organism evidence="8 9">
    <name type="scientific">Trichobilharzia regenti</name>
    <name type="common">Nasal bird schistosome</name>
    <dbReference type="NCBI Taxonomy" id="157069"/>
    <lineage>
        <taxon>Eukaryota</taxon>
        <taxon>Metazoa</taxon>
        <taxon>Spiralia</taxon>
        <taxon>Lophotrochozoa</taxon>
        <taxon>Platyhelminthes</taxon>
        <taxon>Trematoda</taxon>
        <taxon>Digenea</taxon>
        <taxon>Strigeidida</taxon>
        <taxon>Schistosomatoidea</taxon>
        <taxon>Schistosomatidae</taxon>
        <taxon>Trichobilharzia</taxon>
    </lineage>
</organism>
<evidence type="ECO:0000256" key="3">
    <source>
        <dbReference type="ARBA" id="ARBA00022490"/>
    </source>
</evidence>
<feature type="compositionally biased region" description="Low complexity" evidence="6">
    <location>
        <begin position="26"/>
        <end position="42"/>
    </location>
</feature>
<evidence type="ECO:0000256" key="1">
    <source>
        <dbReference type="ARBA" id="ARBA00004496"/>
    </source>
</evidence>
<dbReference type="WBParaSite" id="TREG1_121550.1">
    <property type="protein sequence ID" value="TREG1_121550.1"/>
    <property type="gene ID" value="TREG1_121550"/>
</dbReference>
<evidence type="ECO:0000313" key="9">
    <source>
        <dbReference type="WBParaSite" id="TREG1_121550.1"/>
    </source>
</evidence>
<dbReference type="PROSITE" id="PS51366">
    <property type="entry name" value="MI"/>
    <property type="match status" value="1"/>
</dbReference>
<dbReference type="InterPro" id="IPR003891">
    <property type="entry name" value="Initiation_fac_eIF4g_MI"/>
</dbReference>
<feature type="region of interest" description="Disordered" evidence="6">
    <location>
        <begin position="1"/>
        <end position="42"/>
    </location>
</feature>
<accession>A0AA85J2N1</accession>
<evidence type="ECO:0000256" key="2">
    <source>
        <dbReference type="ARBA" id="ARBA00005497"/>
    </source>
</evidence>
<dbReference type="SUPFAM" id="SSF48371">
    <property type="entry name" value="ARM repeat"/>
    <property type="match status" value="1"/>
</dbReference>
<name>A0AA85J2N1_TRIRE</name>
<feature type="domain" description="MI" evidence="7">
    <location>
        <begin position="95"/>
        <end position="163"/>
    </location>
</feature>
<sequence>MSGNTHTTQSDAQAQNITRPGTRNLSDSSSGGSVSVGNSSSGIGSASSLVTVNMIRPDLALQALNRAESILTLRHAFSRLENIWGVPAGPKATKVLAKRIRRLLKSFIDSNDIDEATEALLELDAPHFHHELVFQAIVMAIEISTQLARERVISLLSELCSSV</sequence>
<comment type="subcellular location">
    <subcellularLocation>
        <location evidence="1">Cytoplasm</location>
    </subcellularLocation>
</comment>
<dbReference type="Gene3D" id="1.25.40.180">
    <property type="match status" value="1"/>
</dbReference>
<dbReference type="GO" id="GO:0045892">
    <property type="term" value="P:negative regulation of DNA-templated transcription"/>
    <property type="evidence" value="ECO:0007669"/>
    <property type="project" value="InterPro"/>
</dbReference>
<evidence type="ECO:0000256" key="6">
    <source>
        <dbReference type="SAM" id="MobiDB-lite"/>
    </source>
</evidence>
<reference evidence="8" key="1">
    <citation type="submission" date="2022-06" db="EMBL/GenBank/DDBJ databases">
        <authorList>
            <person name="Berger JAMES D."/>
            <person name="Berger JAMES D."/>
        </authorList>
    </citation>
    <scope>NUCLEOTIDE SEQUENCE [LARGE SCALE GENOMIC DNA]</scope>
</reference>
<dbReference type="Pfam" id="PF02847">
    <property type="entry name" value="MA3"/>
    <property type="match status" value="1"/>
</dbReference>
<reference evidence="9" key="2">
    <citation type="submission" date="2023-11" db="UniProtKB">
        <authorList>
            <consortium name="WormBaseParasite"/>
        </authorList>
    </citation>
    <scope>IDENTIFICATION</scope>
</reference>
<keyword evidence="8" id="KW-1185">Reference proteome</keyword>
<evidence type="ECO:0000256" key="5">
    <source>
        <dbReference type="ARBA" id="ARBA00023242"/>
    </source>
</evidence>
<keyword evidence="5" id="KW-0539">Nucleus</keyword>
<evidence type="ECO:0000313" key="8">
    <source>
        <dbReference type="Proteomes" id="UP000050795"/>
    </source>
</evidence>
<evidence type="ECO:0000256" key="4">
    <source>
        <dbReference type="ARBA" id="ARBA00022737"/>
    </source>
</evidence>